<name>A0A1M6FU67_9FLAO</name>
<evidence type="ECO:0000313" key="5">
    <source>
        <dbReference type="EMBL" id="SHJ01224.1"/>
    </source>
</evidence>
<organism evidence="5 6">
    <name type="scientific">Aequorivita viscosa</name>
    <dbReference type="NCBI Taxonomy" id="797419"/>
    <lineage>
        <taxon>Bacteria</taxon>
        <taxon>Pseudomonadati</taxon>
        <taxon>Bacteroidota</taxon>
        <taxon>Flavobacteriia</taxon>
        <taxon>Flavobacteriales</taxon>
        <taxon>Flavobacteriaceae</taxon>
        <taxon>Aequorivita</taxon>
    </lineage>
</organism>
<sequence length="939" mass="109212">MITTIYKTPLKSVCITLIFILGFQTIYSQVKVTLDDRKDYTEQASALFERGKWEEGKIIIDEGLDKHPKDSDLNMLSGKYHHHYKEYDRARYDLIKALRQNPGNVDAKHILVNVETDSKRYSSAICYVNELLEINPYWRGLWRKKIAIYELQGNNVEASRLRKRIMQIYPEDSELQEDYLYSAEMQAIASNKSANIEQAIALSKELVNQKADNPEYYLMLINNYLKAGDQYNAQSYIEQGLDKFPKNLSLIDKKTGLLAEQNRYNELLGFLQQEIKSNNSPELKKQYNYYLLEAARDAKNRKPATLYGKVLEQNPGNEEAFEYVFIDVMGTHQYEEALGILNKQRKARGNSKKLSIMELMVYNRMGNKTRGDALAKQLFLQYPDDADLRINYAVIMLNEAKDKMAEERYSEAITAWDEVWKYGDSEMKKVAQNAIFNAYMAMGNTEYNNALNALNAMIEADPSNADLYVKRADVYWRQKKYKLAIATYEQALQMVAEDVKQKHLGGYSDMISQIVKELNEQFRYSESLAYVKEWLKQDPNNLQALQYAVNLSFQTKNAAEMKRYAQMGKEAYPEEVYFKIKLAEIEGKDDSNFERIYLAMHQDVLKNPYNIDLINAFTQVSDDYGNQLIKNKDLDLARKVLDTALYYSPENKTLKYSKGRVFEKLKQYDSAYAYQSVYEPDYLEENQFKQHLYYLNYKSNRNEIGIYHLRSRYGDEDIISTVSTLEYSFFGTRNTYVGRVNYAGRNPGKGVQIQLEWGRILNERTRFKVDAAWANQFFPEIMLNASIYRQLNILNGLEGELGLGYRKLVDDENFLNLVVGATKELDKWRFNSRFNNFVLDGQWLYNFSLNARYYIASPKSYVTAMGSIGSSPDIEMIDYRLYDGFSVLNTMVGVGGSHLLTKNLSVGVLGTWYNYKNDQNTNFDFRNLYNLYLQIHVAF</sequence>
<dbReference type="PROSITE" id="PS50005">
    <property type="entry name" value="TPR"/>
    <property type="match status" value="1"/>
</dbReference>
<dbReference type="InterPro" id="IPR019734">
    <property type="entry name" value="TPR_rpt"/>
</dbReference>
<dbReference type="Gene3D" id="1.25.40.10">
    <property type="entry name" value="Tetratricopeptide repeat domain"/>
    <property type="match status" value="4"/>
</dbReference>
<dbReference type="STRING" id="797419.SAMN05216556_10964"/>
<dbReference type="AlphaFoldDB" id="A0A1M6FU67"/>
<dbReference type="Pfam" id="PF19413">
    <property type="entry name" value="YaiO"/>
    <property type="match status" value="1"/>
</dbReference>
<keyword evidence="2 3" id="KW-0802">TPR repeat</keyword>
<accession>A0A1M6FU67</accession>
<dbReference type="Proteomes" id="UP000184172">
    <property type="component" value="Unassembled WGS sequence"/>
</dbReference>
<evidence type="ECO:0000256" key="2">
    <source>
        <dbReference type="ARBA" id="ARBA00022803"/>
    </source>
</evidence>
<dbReference type="InterPro" id="IPR011990">
    <property type="entry name" value="TPR-like_helical_dom_sf"/>
</dbReference>
<dbReference type="PANTHER" id="PTHR44943:SF8">
    <property type="entry name" value="TPR REPEAT-CONTAINING PROTEIN MJ0263"/>
    <property type="match status" value="1"/>
</dbReference>
<dbReference type="InterPro" id="IPR030887">
    <property type="entry name" value="Beta-barrel_YaiO"/>
</dbReference>
<evidence type="ECO:0000256" key="3">
    <source>
        <dbReference type="PROSITE-ProRule" id="PRU00339"/>
    </source>
</evidence>
<dbReference type="PANTHER" id="PTHR44943">
    <property type="entry name" value="CELLULOSE SYNTHASE OPERON PROTEIN C"/>
    <property type="match status" value="1"/>
</dbReference>
<dbReference type="EMBL" id="FQYV01000008">
    <property type="protein sequence ID" value="SHJ01224.1"/>
    <property type="molecule type" value="Genomic_DNA"/>
</dbReference>
<dbReference type="RefSeq" id="WP_083540691.1">
    <property type="nucleotide sequence ID" value="NZ_FNNS01000009.1"/>
</dbReference>
<dbReference type="InterPro" id="IPR051685">
    <property type="entry name" value="Ycf3/AcsC/BcsC/TPR_MFPF"/>
</dbReference>
<feature type="repeat" description="TPR" evidence="3">
    <location>
        <begin position="465"/>
        <end position="498"/>
    </location>
</feature>
<keyword evidence="6" id="KW-1185">Reference proteome</keyword>
<dbReference type="OrthoDB" id="691989at2"/>
<dbReference type="Pfam" id="PF13432">
    <property type="entry name" value="TPR_16"/>
    <property type="match status" value="3"/>
</dbReference>
<protein>
    <submittedName>
        <fullName evidence="5">TPR repeat-containing protein</fullName>
    </submittedName>
</protein>
<gene>
    <name evidence="5" type="ORF">SAMN04487908_10852</name>
</gene>
<evidence type="ECO:0000256" key="1">
    <source>
        <dbReference type="ARBA" id="ARBA00022737"/>
    </source>
</evidence>
<proteinExistence type="predicted"/>
<reference evidence="6" key="1">
    <citation type="submission" date="2016-11" db="EMBL/GenBank/DDBJ databases">
        <authorList>
            <person name="Varghese N."/>
            <person name="Submissions S."/>
        </authorList>
    </citation>
    <scope>NUCLEOTIDE SEQUENCE [LARGE SCALE GENOMIC DNA]</scope>
    <source>
        <strain evidence="6">DSM 26349</strain>
    </source>
</reference>
<evidence type="ECO:0000259" key="4">
    <source>
        <dbReference type="Pfam" id="PF19413"/>
    </source>
</evidence>
<keyword evidence="1" id="KW-0677">Repeat</keyword>
<feature type="domain" description="YaiO beta-barrel" evidence="4">
    <location>
        <begin position="702"/>
        <end position="873"/>
    </location>
</feature>
<evidence type="ECO:0000313" key="6">
    <source>
        <dbReference type="Proteomes" id="UP000184172"/>
    </source>
</evidence>
<dbReference type="SMART" id="SM00028">
    <property type="entry name" value="TPR"/>
    <property type="match status" value="5"/>
</dbReference>
<dbReference type="SUPFAM" id="SSF48452">
    <property type="entry name" value="TPR-like"/>
    <property type="match status" value="3"/>
</dbReference>